<organism evidence="2 3">
    <name type="scientific">Parnassius apollo</name>
    <name type="common">Apollo butterfly</name>
    <name type="synonym">Papilio apollo</name>
    <dbReference type="NCBI Taxonomy" id="110799"/>
    <lineage>
        <taxon>Eukaryota</taxon>
        <taxon>Metazoa</taxon>
        <taxon>Ecdysozoa</taxon>
        <taxon>Arthropoda</taxon>
        <taxon>Hexapoda</taxon>
        <taxon>Insecta</taxon>
        <taxon>Pterygota</taxon>
        <taxon>Neoptera</taxon>
        <taxon>Endopterygota</taxon>
        <taxon>Lepidoptera</taxon>
        <taxon>Glossata</taxon>
        <taxon>Ditrysia</taxon>
        <taxon>Papilionoidea</taxon>
        <taxon>Papilionidae</taxon>
        <taxon>Parnassiinae</taxon>
        <taxon>Parnassini</taxon>
        <taxon>Parnassius</taxon>
        <taxon>Parnassius</taxon>
    </lineage>
</organism>
<proteinExistence type="predicted"/>
<dbReference type="AlphaFoldDB" id="A0A8S3X0L3"/>
<evidence type="ECO:0000313" key="2">
    <source>
        <dbReference type="EMBL" id="CAG4989422.1"/>
    </source>
</evidence>
<reference evidence="2" key="1">
    <citation type="submission" date="2021-04" db="EMBL/GenBank/DDBJ databases">
        <authorList>
            <person name="Tunstrom K."/>
        </authorList>
    </citation>
    <scope>NUCLEOTIDE SEQUENCE</scope>
</reference>
<feature type="compositionally biased region" description="Basic and acidic residues" evidence="1">
    <location>
        <begin position="19"/>
        <end position="29"/>
    </location>
</feature>
<comment type="caution">
    <text evidence="2">The sequence shown here is derived from an EMBL/GenBank/DDBJ whole genome shotgun (WGS) entry which is preliminary data.</text>
</comment>
<feature type="region of interest" description="Disordered" evidence="1">
    <location>
        <begin position="1"/>
        <end position="29"/>
    </location>
</feature>
<accession>A0A8S3X0L3</accession>
<evidence type="ECO:0000256" key="1">
    <source>
        <dbReference type="SAM" id="MobiDB-lite"/>
    </source>
</evidence>
<sequence length="99" mass="10928">MTEPRNGAGLGRLPLFGAHKMDDGTNERTRIGPRLGARELALDAASCGPPAVREELYDHPAALRIHHPHQKAWCRLGFLELNKRHPPLVEHVACVGQNL</sequence>
<dbReference type="EMBL" id="CAJQZP010000851">
    <property type="protein sequence ID" value="CAG4989422.1"/>
    <property type="molecule type" value="Genomic_DNA"/>
</dbReference>
<protein>
    <submittedName>
        <fullName evidence="2">(apollo) hypothetical protein</fullName>
    </submittedName>
</protein>
<dbReference type="Proteomes" id="UP000691718">
    <property type="component" value="Unassembled WGS sequence"/>
</dbReference>
<keyword evidence="3" id="KW-1185">Reference proteome</keyword>
<evidence type="ECO:0000313" key="3">
    <source>
        <dbReference type="Proteomes" id="UP000691718"/>
    </source>
</evidence>
<gene>
    <name evidence="2" type="ORF">PAPOLLO_LOCUS11811</name>
</gene>
<name>A0A8S3X0L3_PARAO</name>